<protein>
    <submittedName>
        <fullName evidence="2">Uncharacterized protein</fullName>
    </submittedName>
</protein>
<evidence type="ECO:0000256" key="1">
    <source>
        <dbReference type="SAM" id="MobiDB-lite"/>
    </source>
</evidence>
<dbReference type="Proteomes" id="UP000765509">
    <property type="component" value="Unassembled WGS sequence"/>
</dbReference>
<organism evidence="2 3">
    <name type="scientific">Austropuccinia psidii MF-1</name>
    <dbReference type="NCBI Taxonomy" id="1389203"/>
    <lineage>
        <taxon>Eukaryota</taxon>
        <taxon>Fungi</taxon>
        <taxon>Dikarya</taxon>
        <taxon>Basidiomycota</taxon>
        <taxon>Pucciniomycotina</taxon>
        <taxon>Pucciniomycetes</taxon>
        <taxon>Pucciniales</taxon>
        <taxon>Sphaerophragmiaceae</taxon>
        <taxon>Austropuccinia</taxon>
    </lineage>
</organism>
<evidence type="ECO:0000313" key="2">
    <source>
        <dbReference type="EMBL" id="MBW0566911.1"/>
    </source>
</evidence>
<sequence>MKLERAYYDSCRLASSGKPSKLPSGLTPHRHQKISDQESQFLPIPGSIQERDSIIGQENYLFQPEAERVRPYDPEIFGPCERSTKNKKTVVNTFDEARSPRIKGNIYAQSEHNFMTPEITIHSVGTPLHVG</sequence>
<dbReference type="AlphaFoldDB" id="A0A9Q3JRC1"/>
<name>A0A9Q3JRC1_9BASI</name>
<comment type="caution">
    <text evidence="2">The sequence shown here is derived from an EMBL/GenBank/DDBJ whole genome shotgun (WGS) entry which is preliminary data.</text>
</comment>
<accession>A0A9Q3JRC1</accession>
<dbReference type="EMBL" id="AVOT02079908">
    <property type="protein sequence ID" value="MBW0566911.1"/>
    <property type="molecule type" value="Genomic_DNA"/>
</dbReference>
<evidence type="ECO:0000313" key="3">
    <source>
        <dbReference type="Proteomes" id="UP000765509"/>
    </source>
</evidence>
<keyword evidence="3" id="KW-1185">Reference proteome</keyword>
<gene>
    <name evidence="2" type="ORF">O181_106626</name>
</gene>
<proteinExistence type="predicted"/>
<feature type="region of interest" description="Disordered" evidence="1">
    <location>
        <begin position="17"/>
        <end position="38"/>
    </location>
</feature>
<reference evidence="2" key="1">
    <citation type="submission" date="2021-03" db="EMBL/GenBank/DDBJ databases">
        <title>Draft genome sequence of rust myrtle Austropuccinia psidii MF-1, a brazilian biotype.</title>
        <authorList>
            <person name="Quecine M.C."/>
            <person name="Pachon D.M.R."/>
            <person name="Bonatelli M.L."/>
            <person name="Correr F.H."/>
            <person name="Franceschini L.M."/>
            <person name="Leite T.F."/>
            <person name="Margarido G.R.A."/>
            <person name="Almeida C.A."/>
            <person name="Ferrarezi J.A."/>
            <person name="Labate C.A."/>
        </authorList>
    </citation>
    <scope>NUCLEOTIDE SEQUENCE</scope>
    <source>
        <strain evidence="2">MF-1</strain>
    </source>
</reference>